<accession>A0A1H1FLX3</accession>
<dbReference type="RefSeq" id="WP_093259640.1">
    <property type="nucleotide sequence ID" value="NZ_FNKK01000002.1"/>
</dbReference>
<protein>
    <submittedName>
        <fullName evidence="1">Uncharacterized protein</fullName>
    </submittedName>
</protein>
<gene>
    <name evidence="1" type="ORF">SAMN04489764_3055</name>
</gene>
<evidence type="ECO:0000313" key="1">
    <source>
        <dbReference type="EMBL" id="SDR01897.1"/>
    </source>
</evidence>
<keyword evidence="2" id="KW-1185">Reference proteome</keyword>
<dbReference type="Proteomes" id="UP000217103">
    <property type="component" value="Unassembled WGS sequence"/>
</dbReference>
<name>A0A1H1FLX3_9ACTN</name>
<proteinExistence type="predicted"/>
<dbReference type="OrthoDB" id="3684935at2"/>
<dbReference type="AlphaFoldDB" id="A0A1H1FLX3"/>
<sequence length="73" mass="7473">MNLHVLPSAVTRMAGPQIMSAIILVTHGRAVRVSLAYLGGHRGRRDRGGALTRRVAASLSGAGALSLGDPADA</sequence>
<organism evidence="1 2">
    <name type="scientific">Thermostaphylospora chromogena</name>
    <dbReference type="NCBI Taxonomy" id="35622"/>
    <lineage>
        <taxon>Bacteria</taxon>
        <taxon>Bacillati</taxon>
        <taxon>Actinomycetota</taxon>
        <taxon>Actinomycetes</taxon>
        <taxon>Streptosporangiales</taxon>
        <taxon>Thermomonosporaceae</taxon>
        <taxon>Thermostaphylospora</taxon>
    </lineage>
</organism>
<reference evidence="1 2" key="1">
    <citation type="submission" date="2016-10" db="EMBL/GenBank/DDBJ databases">
        <authorList>
            <person name="de Groot N.N."/>
        </authorList>
    </citation>
    <scope>NUCLEOTIDE SEQUENCE [LARGE SCALE GENOMIC DNA]</scope>
    <source>
        <strain evidence="1 2">DSM 43794</strain>
    </source>
</reference>
<dbReference type="EMBL" id="FNKK01000002">
    <property type="protein sequence ID" value="SDR01897.1"/>
    <property type="molecule type" value="Genomic_DNA"/>
</dbReference>
<evidence type="ECO:0000313" key="2">
    <source>
        <dbReference type="Proteomes" id="UP000217103"/>
    </source>
</evidence>